<evidence type="ECO:0000313" key="6">
    <source>
        <dbReference type="EMBL" id="CAH00828.1"/>
    </source>
</evidence>
<dbReference type="MEROPS" id="C50.001"/>
<dbReference type="EMBL" id="CR382124">
    <property type="protein sequence ID" value="CAH00828.1"/>
    <property type="molecule type" value="Genomic_DNA"/>
</dbReference>
<dbReference type="eggNOG" id="KOG1849">
    <property type="taxonomic scope" value="Eukaryota"/>
</dbReference>
<protein>
    <recommendedName>
        <fullName evidence="2">separase</fullName>
        <ecNumber evidence="2">3.4.22.49</ecNumber>
    </recommendedName>
</protein>
<feature type="domain" description="Peptidase C50" evidence="5">
    <location>
        <begin position="1390"/>
        <end position="1488"/>
    </location>
</feature>
<dbReference type="STRING" id="284590.Q6CQQ7"/>
<keyword evidence="3" id="KW-0378">Hydrolase</keyword>
<dbReference type="GO" id="GO:0004197">
    <property type="term" value="F:cysteine-type endopeptidase activity"/>
    <property type="evidence" value="ECO:0007669"/>
    <property type="project" value="InterPro"/>
</dbReference>
<comment type="catalytic activity">
    <reaction evidence="1">
        <text>All bonds known to be hydrolyzed by this endopeptidase have arginine in P1 and an acidic residue in P4. P6 is often occupied by an acidic residue or by a hydroxy-amino-acid residue, the phosphorylation of which enhances cleavage.</text>
        <dbReference type="EC" id="3.4.22.49"/>
    </reaction>
</comment>
<dbReference type="InParanoid" id="Q6CQQ7"/>
<gene>
    <name evidence="6" type="ORF">KLLA0_D15136g</name>
</gene>
<dbReference type="GO" id="GO:0005737">
    <property type="term" value="C:cytoplasm"/>
    <property type="evidence" value="ECO:0007669"/>
    <property type="project" value="TreeGrafter"/>
</dbReference>
<evidence type="ECO:0000313" key="7">
    <source>
        <dbReference type="Proteomes" id="UP000000598"/>
    </source>
</evidence>
<dbReference type="PROSITE" id="PS51700">
    <property type="entry name" value="SEPARIN"/>
    <property type="match status" value="1"/>
</dbReference>
<dbReference type="HOGENOM" id="CLU_243454_0_0_1"/>
<organism evidence="6 7">
    <name type="scientific">Kluyveromyces lactis (strain ATCC 8585 / CBS 2359 / DSM 70799 / NBRC 1267 / NRRL Y-1140 / WM37)</name>
    <name type="common">Yeast</name>
    <name type="synonym">Candida sphaerica</name>
    <dbReference type="NCBI Taxonomy" id="284590"/>
    <lineage>
        <taxon>Eukaryota</taxon>
        <taxon>Fungi</taxon>
        <taxon>Dikarya</taxon>
        <taxon>Ascomycota</taxon>
        <taxon>Saccharomycotina</taxon>
        <taxon>Saccharomycetes</taxon>
        <taxon>Saccharomycetales</taxon>
        <taxon>Saccharomycetaceae</taxon>
        <taxon>Kluyveromyces</taxon>
    </lineage>
</organism>
<dbReference type="Proteomes" id="UP000000598">
    <property type="component" value="Chromosome D"/>
</dbReference>
<keyword evidence="4" id="KW-0159">Chromosome partition</keyword>
<evidence type="ECO:0000256" key="2">
    <source>
        <dbReference type="ARBA" id="ARBA00012489"/>
    </source>
</evidence>
<dbReference type="InterPro" id="IPR030397">
    <property type="entry name" value="SEPARIN_core_dom"/>
</dbReference>
<dbReference type="OMA" id="SRDVCHL"/>
<reference evidence="6 7" key="1">
    <citation type="journal article" date="2004" name="Nature">
        <title>Genome evolution in yeasts.</title>
        <authorList>
            <consortium name="Genolevures"/>
            <person name="Dujon B."/>
            <person name="Sherman D."/>
            <person name="Fischer G."/>
            <person name="Durrens P."/>
            <person name="Casaregola S."/>
            <person name="Lafontaine I."/>
            <person name="de Montigny J."/>
            <person name="Marck C."/>
            <person name="Neuveglise C."/>
            <person name="Talla E."/>
            <person name="Goffard N."/>
            <person name="Frangeul L."/>
            <person name="Aigle M."/>
            <person name="Anthouard V."/>
            <person name="Babour A."/>
            <person name="Barbe V."/>
            <person name="Barnay S."/>
            <person name="Blanchin S."/>
            <person name="Beckerich J.M."/>
            <person name="Beyne E."/>
            <person name="Bleykasten C."/>
            <person name="Boisrame A."/>
            <person name="Boyer J."/>
            <person name="Cattolico L."/>
            <person name="Confanioleri F."/>
            <person name="de Daruvar A."/>
            <person name="Despons L."/>
            <person name="Fabre E."/>
            <person name="Fairhead C."/>
            <person name="Ferry-Dumazet H."/>
            <person name="Groppi A."/>
            <person name="Hantraye F."/>
            <person name="Hennequin C."/>
            <person name="Jauniaux N."/>
            <person name="Joyet P."/>
            <person name="Kachouri R."/>
            <person name="Kerrest A."/>
            <person name="Koszul R."/>
            <person name="Lemaire M."/>
            <person name="Lesur I."/>
            <person name="Ma L."/>
            <person name="Muller H."/>
            <person name="Nicaud J.M."/>
            <person name="Nikolski M."/>
            <person name="Oztas S."/>
            <person name="Ozier-Kalogeropoulos O."/>
            <person name="Pellenz S."/>
            <person name="Potier S."/>
            <person name="Richard G.F."/>
            <person name="Straub M.L."/>
            <person name="Suleau A."/>
            <person name="Swennene D."/>
            <person name="Tekaia F."/>
            <person name="Wesolowski-Louvel M."/>
            <person name="Westhof E."/>
            <person name="Wirth B."/>
            <person name="Zeniou-Meyer M."/>
            <person name="Zivanovic I."/>
            <person name="Bolotin-Fukuhara M."/>
            <person name="Thierry A."/>
            <person name="Bouchier C."/>
            <person name="Caudron B."/>
            <person name="Scarpelli C."/>
            <person name="Gaillardin C."/>
            <person name="Weissenbach J."/>
            <person name="Wincker P."/>
            <person name="Souciet J.L."/>
        </authorList>
    </citation>
    <scope>NUCLEOTIDE SEQUENCE [LARGE SCALE GENOMIC DNA]</scope>
    <source>
        <strain evidence="7">ATCC 8585 / CBS 2359 / DSM 70799 / NBRC 1267 / NRRL Y-1140 / WM37</strain>
    </source>
</reference>
<dbReference type="GO" id="GO:0044732">
    <property type="term" value="C:mitotic spindle pole body"/>
    <property type="evidence" value="ECO:0007669"/>
    <property type="project" value="TreeGrafter"/>
</dbReference>
<dbReference type="GO" id="GO:0051307">
    <property type="term" value="P:meiotic chromosome separation"/>
    <property type="evidence" value="ECO:0007669"/>
    <property type="project" value="TreeGrafter"/>
</dbReference>
<dbReference type="GO" id="GO:0005634">
    <property type="term" value="C:nucleus"/>
    <property type="evidence" value="ECO:0007669"/>
    <property type="project" value="InterPro"/>
</dbReference>
<evidence type="ECO:0000256" key="1">
    <source>
        <dbReference type="ARBA" id="ARBA00000451"/>
    </source>
</evidence>
<dbReference type="PANTHER" id="PTHR12792:SF0">
    <property type="entry name" value="SEPARIN"/>
    <property type="match status" value="1"/>
</dbReference>
<sequence>MKGVLSDMKVDNRVRRPLNAGSTKYDTEWQATSNSSKITTAQENNTNSLIDWKKLYDFVDNKSKDFENYIQVNDSFIQLYRQLIWRHQLKKLQELPKKHMNWIIFLMERNKLTQASNQILMLYNETNLIKAKGIDDVLLSDFSAGNENYLATLKVITMQLILKTGTTERHAESLLECFAHDTRYLLKDPNVKVHALVKLILNFFTLLTGFKPLFGLKFVQYVNQFKLEFGNYIKNMDSSTFQRQITKLLRKDISVNCHIYLPKYYDEYTKHMENDQVNLTEFLRTDVIGKDVCTEIRNQLRLQSFSAGKIDALLRPFLYQAALNKSSSRLCDSLIISVNNSIKDLNEEAVIYVLVYLSKIFLSFEDFKRTDNVAAVLYNCFVTKRKLLFLEHAAMVNYRAYLRTSNILEHFKKFERIIGCCQDRNVQKLLFSYVCNVFMIFKENTLQDMWNLTRKSLVPCFRRMKLDKFEIFNFSSEPMLCLLYSGSHFSYQFKWSHLCQMLTDIVTDVKQSDLQIDMKINTLDSFSKYEVLIKSMFCLNSEMNRNSCLKLQKVSNIYLEKWVNKGNETKLSDLELMLLESMMPFLLQNKIYKLTAEICTQLRSVQRYASIPDLISYWLLESYVGLQIGPKVELSIMETVSALKYQPSSFTEMNVDQLHTTLCILLTQVLWKKDIETFNKLIHDDLTRFRPNLFDIQNKTKMPVAEYLKILMLNIKITRCASILQLSQNNVYMSLKECKRSLKICRLLIKKEAVLSAKYRFEVISLLDDIFQRIISIYVHTGIFKDCAFFITEYQEVIGSLDNPTALFNMFSCLCSYYQLIEESENASLSLTKMNAAFDQIDGSANIEALATFLYFNKESEKLNNSMRLFFGDDVFISDIVEYWLLRSCQKTSTETTRKDFEAMVCMNNAKILYNKVQKQMATDTFFRSMGESVMAIPACYDCDSISVDGRHKSLSLTSVQTLKSVNDSPRPSSLTPRGKSLAYSFDRSTAINNLQMTDRFIQNADIKALKAHEIRELASLHSLTLSLFFNMSTKTRLESQLGQNFRLRDHPRSLSLLYEKAFSDMGTEIYDSFIPETIATESVEMSECNMNLATIHSEFGKKWSHLSFNVVEIDICQLTGDLLITRFDTVRNKHLHLRLPLNRHNSRDLSEEVLGFEAALDELNHIISSNNCTTSIEVTSVITTKEQRKNWWDERYALNNRLQTLLTKIEDSWFCGFKGVFNPRIVDQQQFEIFKKGFQSILHTHLPSRKSSRQSDSFLQVDNMLIELFVLLDVINQPTEKAVSMMEDLIYFVFDILLFHGEQNAYDEIDVNLMHVKFEELLQEYNAESKTKDQTLDHTFLILGNKCHSIPWESLDFLKSISISRVPSIKMLDELLTKHSELSPCVNVSENLSFVLNPGNDLGRTETVFSSEFIAMASRTNSKAFIGKPPTVDEFFHSVADSNLFVYVGHSGGEQYVKLKDLRKCNHLAPSLLLGCSSAHLKYCGTFESSGTIYSYLLGGSPMVVGNLWDVTDKDTDKLSVSVFEKTGFFNSKPISRTDESDATIKQFLNVSEAISQSRDECNMKYLIGAAMVIYGLPMRFTERTVPTSI</sequence>
<evidence type="ECO:0000256" key="3">
    <source>
        <dbReference type="ARBA" id="ARBA00022801"/>
    </source>
</evidence>
<dbReference type="InterPro" id="IPR005314">
    <property type="entry name" value="Peptidase_C50"/>
</dbReference>
<dbReference type="PANTHER" id="PTHR12792">
    <property type="entry name" value="EXTRA SPINDLE POLES 1-RELATED"/>
    <property type="match status" value="1"/>
</dbReference>
<dbReference type="FunCoup" id="Q6CQQ7">
    <property type="interactions" value="319"/>
</dbReference>
<dbReference type="KEGG" id="kla:KLLA0_D15136g"/>
<evidence type="ECO:0000259" key="5">
    <source>
        <dbReference type="PROSITE" id="PS51700"/>
    </source>
</evidence>
<keyword evidence="7" id="KW-1185">Reference proteome</keyword>
<dbReference type="EC" id="3.4.22.49" evidence="2"/>
<dbReference type="PaxDb" id="284590-Q6CQQ7"/>
<proteinExistence type="predicted"/>
<dbReference type="Pfam" id="PF03568">
    <property type="entry name" value="Separin_C"/>
    <property type="match status" value="1"/>
</dbReference>
<accession>Q6CQQ7</accession>
<name>Q6CQQ7_KLULA</name>
<dbReference type="GO" id="GO:0006508">
    <property type="term" value="P:proteolysis"/>
    <property type="evidence" value="ECO:0007669"/>
    <property type="project" value="InterPro"/>
</dbReference>
<dbReference type="GO" id="GO:0072686">
    <property type="term" value="C:mitotic spindle"/>
    <property type="evidence" value="ECO:0007669"/>
    <property type="project" value="TreeGrafter"/>
</dbReference>
<evidence type="ECO:0000256" key="4">
    <source>
        <dbReference type="ARBA" id="ARBA00022829"/>
    </source>
</evidence>